<feature type="transmembrane region" description="Helical" evidence="8">
    <location>
        <begin position="222"/>
        <end position="240"/>
    </location>
</feature>
<evidence type="ECO:0000256" key="7">
    <source>
        <dbReference type="PIRSR" id="PIRSR600715-1"/>
    </source>
</evidence>
<feature type="transmembrane region" description="Helical" evidence="8">
    <location>
        <begin position="85"/>
        <end position="101"/>
    </location>
</feature>
<proteinExistence type="predicted"/>
<keyword evidence="3 9" id="KW-0808">Transferase</keyword>
<dbReference type="GO" id="GO:0046872">
    <property type="term" value="F:metal ion binding"/>
    <property type="evidence" value="ECO:0007669"/>
    <property type="project" value="UniProtKB-KW"/>
</dbReference>
<feature type="transmembrane region" description="Helical" evidence="8">
    <location>
        <begin position="189"/>
        <end position="210"/>
    </location>
</feature>
<dbReference type="AlphaFoldDB" id="A0A556N0A2"/>
<dbReference type="OrthoDB" id="9783652at2"/>
<evidence type="ECO:0000256" key="3">
    <source>
        <dbReference type="ARBA" id="ARBA00022679"/>
    </source>
</evidence>
<keyword evidence="6 8" id="KW-0472">Membrane</keyword>
<comment type="cofactor">
    <cofactor evidence="7">
        <name>Mg(2+)</name>
        <dbReference type="ChEBI" id="CHEBI:18420"/>
    </cofactor>
</comment>
<evidence type="ECO:0000256" key="2">
    <source>
        <dbReference type="ARBA" id="ARBA00022475"/>
    </source>
</evidence>
<feature type="binding site" evidence="7">
    <location>
        <position position="155"/>
    </location>
    <ligand>
        <name>Mg(2+)</name>
        <dbReference type="ChEBI" id="CHEBI:18420"/>
    </ligand>
</feature>
<evidence type="ECO:0000313" key="9">
    <source>
        <dbReference type="EMBL" id="TSJ45576.1"/>
    </source>
</evidence>
<dbReference type="Pfam" id="PF00953">
    <property type="entry name" value="Glycos_transf_4"/>
    <property type="match status" value="1"/>
</dbReference>
<feature type="transmembrane region" description="Helical" evidence="8">
    <location>
        <begin position="12"/>
        <end position="31"/>
    </location>
</feature>
<reference evidence="9 10" key="1">
    <citation type="submission" date="2019-07" db="EMBL/GenBank/DDBJ databases">
        <authorList>
            <person name="Huq M.A."/>
        </authorList>
    </citation>
    <scope>NUCLEOTIDE SEQUENCE [LARGE SCALE GENOMIC DNA]</scope>
    <source>
        <strain evidence="9 10">MAH-3</strain>
    </source>
</reference>
<dbReference type="Proteomes" id="UP000316008">
    <property type="component" value="Unassembled WGS sequence"/>
</dbReference>
<dbReference type="GO" id="GO:0005886">
    <property type="term" value="C:plasma membrane"/>
    <property type="evidence" value="ECO:0007669"/>
    <property type="project" value="UniProtKB-SubCell"/>
</dbReference>
<organism evidence="9 10">
    <name type="scientific">Fluviicola chungangensis</name>
    <dbReference type="NCBI Taxonomy" id="2597671"/>
    <lineage>
        <taxon>Bacteria</taxon>
        <taxon>Pseudomonadati</taxon>
        <taxon>Bacteroidota</taxon>
        <taxon>Flavobacteriia</taxon>
        <taxon>Flavobacteriales</taxon>
        <taxon>Crocinitomicaceae</taxon>
        <taxon>Fluviicola</taxon>
    </lineage>
</organism>
<feature type="transmembrane region" description="Helical" evidence="8">
    <location>
        <begin position="52"/>
        <end position="73"/>
    </location>
</feature>
<feature type="transmembrane region" description="Helical" evidence="8">
    <location>
        <begin position="136"/>
        <end position="154"/>
    </location>
</feature>
<feature type="transmembrane region" description="Helical" evidence="8">
    <location>
        <begin position="301"/>
        <end position="323"/>
    </location>
</feature>
<name>A0A556N0A2_9FLAO</name>
<dbReference type="PANTHER" id="PTHR22926">
    <property type="entry name" value="PHOSPHO-N-ACETYLMURAMOYL-PENTAPEPTIDE-TRANSFERASE"/>
    <property type="match status" value="1"/>
</dbReference>
<feature type="transmembrane region" description="Helical" evidence="8">
    <location>
        <begin position="113"/>
        <end position="130"/>
    </location>
</feature>
<accession>A0A556N0A2</accession>
<dbReference type="GO" id="GO:0016780">
    <property type="term" value="F:phosphotransferase activity, for other substituted phosphate groups"/>
    <property type="evidence" value="ECO:0007669"/>
    <property type="project" value="InterPro"/>
</dbReference>
<evidence type="ECO:0000256" key="6">
    <source>
        <dbReference type="ARBA" id="ARBA00023136"/>
    </source>
</evidence>
<comment type="caution">
    <text evidence="9">The sequence shown here is derived from an EMBL/GenBank/DDBJ whole genome shotgun (WGS) entry which is preliminary data.</text>
</comment>
<keyword evidence="5 8" id="KW-1133">Transmembrane helix</keyword>
<feature type="transmembrane region" description="Helical" evidence="8">
    <location>
        <begin position="329"/>
        <end position="346"/>
    </location>
</feature>
<keyword evidence="10" id="KW-1185">Reference proteome</keyword>
<evidence type="ECO:0000256" key="4">
    <source>
        <dbReference type="ARBA" id="ARBA00022692"/>
    </source>
</evidence>
<evidence type="ECO:0000313" key="10">
    <source>
        <dbReference type="Proteomes" id="UP000316008"/>
    </source>
</evidence>
<feature type="transmembrane region" description="Helical" evidence="8">
    <location>
        <begin position="252"/>
        <end position="270"/>
    </location>
</feature>
<evidence type="ECO:0000256" key="1">
    <source>
        <dbReference type="ARBA" id="ARBA00004651"/>
    </source>
</evidence>
<evidence type="ECO:0000256" key="8">
    <source>
        <dbReference type="SAM" id="Phobius"/>
    </source>
</evidence>
<dbReference type="InterPro" id="IPR000715">
    <property type="entry name" value="Glycosyl_transferase_4"/>
</dbReference>
<dbReference type="GO" id="GO:0071555">
    <property type="term" value="P:cell wall organization"/>
    <property type="evidence" value="ECO:0007669"/>
    <property type="project" value="TreeGrafter"/>
</dbReference>
<evidence type="ECO:0000256" key="5">
    <source>
        <dbReference type="ARBA" id="ARBA00022989"/>
    </source>
</evidence>
<gene>
    <name evidence="9" type="ORF">FO442_07420</name>
</gene>
<dbReference type="CDD" id="cd06853">
    <property type="entry name" value="GT_WecA_like"/>
    <property type="match status" value="1"/>
</dbReference>
<comment type="subcellular location">
    <subcellularLocation>
        <location evidence="1">Cell membrane</location>
        <topology evidence="1">Multi-pass membrane protein</topology>
    </subcellularLocation>
</comment>
<keyword evidence="7" id="KW-0460">Magnesium</keyword>
<feature type="transmembrane region" description="Helical" evidence="8">
    <location>
        <begin position="166"/>
        <end position="183"/>
    </location>
</feature>
<dbReference type="PANTHER" id="PTHR22926:SF3">
    <property type="entry name" value="UNDECAPRENYL-PHOSPHATE ALPHA-N-ACETYLGLUCOSAMINYL 1-PHOSPHATE TRANSFERASE"/>
    <property type="match status" value="1"/>
</dbReference>
<dbReference type="EMBL" id="VLPL01000003">
    <property type="protein sequence ID" value="TSJ45576.1"/>
    <property type="molecule type" value="Genomic_DNA"/>
</dbReference>
<keyword evidence="4 8" id="KW-0812">Transmembrane</keyword>
<dbReference type="GO" id="GO:0009103">
    <property type="term" value="P:lipopolysaccharide biosynthetic process"/>
    <property type="evidence" value="ECO:0007669"/>
    <property type="project" value="TreeGrafter"/>
</dbReference>
<protein>
    <submittedName>
        <fullName evidence="9">Undecaprenyl/decaprenyl-phosphate alpha-N-acetylglucosaminyl 1-phosphate transferase</fullName>
    </submittedName>
</protein>
<keyword evidence="7" id="KW-0479">Metal-binding</keyword>
<dbReference type="GO" id="GO:0044038">
    <property type="term" value="P:cell wall macromolecule biosynthetic process"/>
    <property type="evidence" value="ECO:0007669"/>
    <property type="project" value="TreeGrafter"/>
</dbReference>
<sequence length="354" mass="39634">MTYEITLACIGFLIMGIIMSYVSNGILLRFSQSLGIRNKNDVTVRWANESKPSLGGIGFFVAFFFGTVAYSIIFSNENIFQNRQFVGLMTAATISFIMGLADDAYNTRPFIKLFVQILCGVIFIYTHNMIELTGIYWVNAFITITWVVAMMNSLNMLDNMDGITGTTALFLLISCLASNIILFDWNMNIWTLTMLIQIGAIIGFLGYNIYPSKLFMGDAGSQFIGLFVAFFSIHELWNIGNNTHLNPLTGGAITLIAFTPAISDTLTVVINRLRKGKSPMVGGKDHTTHHLVYSGLNDRQVWIVFLGIGLMATLVTILAVVFAKMGNPWMSFFLTSYFFAVFFVLYRNTLIHKR</sequence>
<dbReference type="RefSeq" id="WP_144332532.1">
    <property type="nucleotide sequence ID" value="NZ_VLPL01000003.1"/>
</dbReference>
<keyword evidence="2" id="KW-1003">Cell membrane</keyword>
<feature type="binding site" evidence="7">
    <location>
        <position position="218"/>
    </location>
    <ligand>
        <name>Mg(2+)</name>
        <dbReference type="ChEBI" id="CHEBI:18420"/>
    </ligand>
</feature>